<evidence type="ECO:0000313" key="3">
    <source>
        <dbReference type="Proteomes" id="UP000193944"/>
    </source>
</evidence>
<gene>
    <name evidence="2" type="ORF">BCR32DRAFT_278441</name>
</gene>
<proteinExistence type="predicted"/>
<organism evidence="2 3">
    <name type="scientific">Anaeromyces robustus</name>
    <dbReference type="NCBI Taxonomy" id="1754192"/>
    <lineage>
        <taxon>Eukaryota</taxon>
        <taxon>Fungi</taxon>
        <taxon>Fungi incertae sedis</taxon>
        <taxon>Chytridiomycota</taxon>
        <taxon>Chytridiomycota incertae sedis</taxon>
        <taxon>Neocallimastigomycetes</taxon>
        <taxon>Neocallimastigales</taxon>
        <taxon>Neocallimastigaceae</taxon>
        <taxon>Anaeromyces</taxon>
    </lineage>
</organism>
<dbReference type="Proteomes" id="UP000193944">
    <property type="component" value="Unassembled WGS sequence"/>
</dbReference>
<reference evidence="2 3" key="1">
    <citation type="submission" date="2016-08" db="EMBL/GenBank/DDBJ databases">
        <title>A Parts List for Fungal Cellulosomes Revealed by Comparative Genomics.</title>
        <authorList>
            <consortium name="DOE Joint Genome Institute"/>
            <person name="Haitjema C.H."/>
            <person name="Gilmore S.P."/>
            <person name="Henske J.K."/>
            <person name="Solomon K.V."/>
            <person name="De Groot R."/>
            <person name="Kuo A."/>
            <person name="Mondo S.J."/>
            <person name="Salamov A.A."/>
            <person name="Labutti K."/>
            <person name="Zhao Z."/>
            <person name="Chiniquy J."/>
            <person name="Barry K."/>
            <person name="Brewer H.M."/>
            <person name="Purvine S.O."/>
            <person name="Wright A.T."/>
            <person name="Boxma B."/>
            <person name="Van Alen T."/>
            <person name="Hackstein J.H."/>
            <person name="Baker S.E."/>
            <person name="Grigoriev I.V."/>
            <person name="O'Malley M.A."/>
        </authorList>
    </citation>
    <scope>NUCLEOTIDE SEQUENCE [LARGE SCALE GENOMIC DNA]</scope>
    <source>
        <strain evidence="2 3">S4</strain>
    </source>
</reference>
<dbReference type="EMBL" id="MCFG01000083">
    <property type="protein sequence ID" value="ORX82980.1"/>
    <property type="molecule type" value="Genomic_DNA"/>
</dbReference>
<evidence type="ECO:0000256" key="1">
    <source>
        <dbReference type="SAM" id="Phobius"/>
    </source>
</evidence>
<accession>A0A1Y1XB59</accession>
<name>A0A1Y1XB59_9FUNG</name>
<protein>
    <submittedName>
        <fullName evidence="2">Uncharacterized protein</fullName>
    </submittedName>
</protein>
<reference evidence="2 3" key="2">
    <citation type="submission" date="2016-08" db="EMBL/GenBank/DDBJ databases">
        <title>Pervasive Adenine N6-methylation of Active Genes in Fungi.</title>
        <authorList>
            <consortium name="DOE Joint Genome Institute"/>
            <person name="Mondo S.J."/>
            <person name="Dannebaum R.O."/>
            <person name="Kuo R.C."/>
            <person name="Labutti K."/>
            <person name="Haridas S."/>
            <person name="Kuo A."/>
            <person name="Salamov A."/>
            <person name="Ahrendt S.R."/>
            <person name="Lipzen A."/>
            <person name="Sullivan W."/>
            <person name="Andreopoulos W.B."/>
            <person name="Clum A."/>
            <person name="Lindquist E."/>
            <person name="Daum C."/>
            <person name="Ramamoorthy G.K."/>
            <person name="Gryganskyi A."/>
            <person name="Culley D."/>
            <person name="Magnuson J.K."/>
            <person name="James T.Y."/>
            <person name="O'Malley M.A."/>
            <person name="Stajich J.E."/>
            <person name="Spatafora J.W."/>
            <person name="Visel A."/>
            <person name="Grigoriev I.V."/>
        </authorList>
    </citation>
    <scope>NUCLEOTIDE SEQUENCE [LARGE SCALE GENOMIC DNA]</scope>
    <source>
        <strain evidence="2 3">S4</strain>
    </source>
</reference>
<keyword evidence="3" id="KW-1185">Reference proteome</keyword>
<dbReference type="AlphaFoldDB" id="A0A1Y1XB59"/>
<evidence type="ECO:0000313" key="2">
    <source>
        <dbReference type="EMBL" id="ORX82980.1"/>
    </source>
</evidence>
<keyword evidence="1" id="KW-0472">Membrane</keyword>
<sequence>MVSMNYPNLIKPFKIFINIYVISLNILALIVIFVVATYVVDLFIERDPEGSMGTVNRK</sequence>
<keyword evidence="1" id="KW-0812">Transmembrane</keyword>
<comment type="caution">
    <text evidence="2">The sequence shown here is derived from an EMBL/GenBank/DDBJ whole genome shotgun (WGS) entry which is preliminary data.</text>
</comment>
<feature type="transmembrane region" description="Helical" evidence="1">
    <location>
        <begin position="20"/>
        <end position="44"/>
    </location>
</feature>
<keyword evidence="1" id="KW-1133">Transmembrane helix</keyword>